<dbReference type="Gene3D" id="3.40.710.10">
    <property type="entry name" value="DD-peptidase/beta-lactamase superfamily"/>
    <property type="match status" value="1"/>
</dbReference>
<dbReference type="InterPro" id="IPR001466">
    <property type="entry name" value="Beta-lactam-related"/>
</dbReference>
<evidence type="ECO:0000256" key="1">
    <source>
        <dbReference type="SAM" id="SignalP"/>
    </source>
</evidence>
<sequence>MIRFFGVSLASLAPAAVTADDISPLSLFQEAARAQPQYALGVSYALGRDDPTVMTSGPTVRRGSDPVADTAPWHIGSISKSFTATMVMRLVERGELQLDTPVGQYLASDAGGMHPDWSGVTLRQLLSHTAGLPANAPRKIIRDTYTLPPEVGRHRVLSTMWGAPLAGTSGEYVYSNLGYVLAGHVLETVTGEPWETLVQSEIGQPLGLSSLGFGAPTQADAARGHKSLLGLRRPVEPDGPASDNPAWMGPAGTLHLSLADLVAWGQLHLEACAGERADYLSVTSCQAMQTPVSSEYGLGWVVQRSGAGQPMIWHNGSNTMWYAILILSPEDELVVAVATNVYTADRIDALARRLVSVLTARTE</sequence>
<dbReference type="Pfam" id="PF00144">
    <property type="entry name" value="Beta-lactamase"/>
    <property type="match status" value="1"/>
</dbReference>
<feature type="signal peptide" evidence="1">
    <location>
        <begin position="1"/>
        <end position="19"/>
    </location>
</feature>
<comment type="caution">
    <text evidence="3">The sequence shown here is derived from an EMBL/GenBank/DDBJ whole genome shotgun (WGS) entry which is preliminary data.</text>
</comment>
<reference evidence="3 4" key="1">
    <citation type="submission" date="2022-04" db="EMBL/GenBank/DDBJ databases">
        <title>Roseobacter sp. WL0113 is a bacterium isolated from neritic sediment.</title>
        <authorList>
            <person name="Wang L."/>
            <person name="He W."/>
            <person name="Zhang D.-F."/>
        </authorList>
    </citation>
    <scope>NUCLEOTIDE SEQUENCE [LARGE SCALE GENOMIC DNA]</scope>
    <source>
        <strain evidence="3 4">WL0113</strain>
    </source>
</reference>
<feature type="chain" id="PRO_5047490618" evidence="1">
    <location>
        <begin position="20"/>
        <end position="363"/>
    </location>
</feature>
<evidence type="ECO:0000313" key="4">
    <source>
        <dbReference type="Proteomes" id="UP001208690"/>
    </source>
</evidence>
<dbReference type="PANTHER" id="PTHR46825">
    <property type="entry name" value="D-ALANYL-D-ALANINE-CARBOXYPEPTIDASE/ENDOPEPTIDASE AMPH"/>
    <property type="match status" value="1"/>
</dbReference>
<keyword evidence="4" id="KW-1185">Reference proteome</keyword>
<dbReference type="EMBL" id="JALIEB010000004">
    <property type="protein sequence ID" value="MCV3271509.1"/>
    <property type="molecule type" value="Genomic_DNA"/>
</dbReference>
<gene>
    <name evidence="3" type="ORF">MUB52_08720</name>
</gene>
<organism evidence="3 4">
    <name type="scientific">Roseobacter sinensis</name>
    <dbReference type="NCBI Taxonomy" id="2931391"/>
    <lineage>
        <taxon>Bacteria</taxon>
        <taxon>Pseudomonadati</taxon>
        <taxon>Pseudomonadota</taxon>
        <taxon>Alphaproteobacteria</taxon>
        <taxon>Rhodobacterales</taxon>
        <taxon>Roseobacteraceae</taxon>
        <taxon>Roseobacter</taxon>
    </lineage>
</organism>
<dbReference type="Proteomes" id="UP001208690">
    <property type="component" value="Unassembled WGS sequence"/>
</dbReference>
<dbReference type="InterPro" id="IPR050491">
    <property type="entry name" value="AmpC-like"/>
</dbReference>
<evidence type="ECO:0000313" key="3">
    <source>
        <dbReference type="EMBL" id="MCV3271509.1"/>
    </source>
</evidence>
<name>A0ABT3BDN7_9RHOB</name>
<evidence type="ECO:0000259" key="2">
    <source>
        <dbReference type="Pfam" id="PF00144"/>
    </source>
</evidence>
<dbReference type="SUPFAM" id="SSF56601">
    <property type="entry name" value="beta-lactamase/transpeptidase-like"/>
    <property type="match status" value="1"/>
</dbReference>
<keyword evidence="1" id="KW-0732">Signal</keyword>
<accession>A0ABT3BDN7</accession>
<protein>
    <submittedName>
        <fullName evidence="3">Beta-lactamase family protein</fullName>
    </submittedName>
</protein>
<dbReference type="PANTHER" id="PTHR46825:SF7">
    <property type="entry name" value="D-ALANYL-D-ALANINE CARBOXYPEPTIDASE"/>
    <property type="match status" value="1"/>
</dbReference>
<dbReference type="InterPro" id="IPR012338">
    <property type="entry name" value="Beta-lactam/transpept-like"/>
</dbReference>
<proteinExistence type="predicted"/>
<feature type="domain" description="Beta-lactamase-related" evidence="2">
    <location>
        <begin position="38"/>
        <end position="350"/>
    </location>
</feature>